<keyword evidence="11 19" id="KW-0460">Magnesium</keyword>
<name>A0A7C9UW29_9PROT</name>
<dbReference type="EMBL" id="JAAIYP010000045">
    <property type="protein sequence ID" value="NFV82027.1"/>
    <property type="molecule type" value="Genomic_DNA"/>
</dbReference>
<evidence type="ECO:0000256" key="5">
    <source>
        <dbReference type="ARBA" id="ARBA00013200"/>
    </source>
</evidence>
<dbReference type="PANTHER" id="PTHR34148:SF1">
    <property type="entry name" value="ADENOSYLCOBINAMIDE-GDP RIBAZOLETRANSFERASE"/>
    <property type="match status" value="1"/>
</dbReference>
<keyword evidence="7 19" id="KW-1003">Cell membrane</keyword>
<proteinExistence type="inferred from homology"/>
<dbReference type="GO" id="GO:0009236">
    <property type="term" value="P:cobalamin biosynthetic process"/>
    <property type="evidence" value="ECO:0007669"/>
    <property type="project" value="UniProtKB-UniRule"/>
</dbReference>
<dbReference type="GO" id="GO:0008818">
    <property type="term" value="F:cobalamin 5'-phosphate synthase activity"/>
    <property type="evidence" value="ECO:0007669"/>
    <property type="project" value="UniProtKB-UniRule"/>
</dbReference>
<keyword evidence="21" id="KW-1185">Reference proteome</keyword>
<feature type="transmembrane region" description="Helical" evidence="19">
    <location>
        <begin position="149"/>
        <end position="169"/>
    </location>
</feature>
<evidence type="ECO:0000256" key="12">
    <source>
        <dbReference type="ARBA" id="ARBA00022989"/>
    </source>
</evidence>
<keyword evidence="13 19" id="KW-0472">Membrane</keyword>
<dbReference type="EC" id="2.7.8.26" evidence="5 19"/>
<keyword evidence="8 19" id="KW-0169">Cobalamin biosynthesis</keyword>
<dbReference type="RefSeq" id="WP_163682656.1">
    <property type="nucleotide sequence ID" value="NZ_JAAIYP010000045.1"/>
</dbReference>
<organism evidence="20 21">
    <name type="scientific">Magnetospirillum aberrantis SpK</name>
    <dbReference type="NCBI Taxonomy" id="908842"/>
    <lineage>
        <taxon>Bacteria</taxon>
        <taxon>Pseudomonadati</taxon>
        <taxon>Pseudomonadota</taxon>
        <taxon>Alphaproteobacteria</taxon>
        <taxon>Rhodospirillales</taxon>
        <taxon>Rhodospirillaceae</taxon>
        <taxon>Magnetospirillum</taxon>
    </lineage>
</organism>
<dbReference type="GO" id="GO:0005886">
    <property type="term" value="C:plasma membrane"/>
    <property type="evidence" value="ECO:0007669"/>
    <property type="project" value="UniProtKB-SubCell"/>
</dbReference>
<evidence type="ECO:0000256" key="8">
    <source>
        <dbReference type="ARBA" id="ARBA00022573"/>
    </source>
</evidence>
<keyword evidence="12 19" id="KW-1133">Transmembrane helix</keyword>
<comment type="caution">
    <text evidence="20">The sequence shown here is derived from an EMBL/GenBank/DDBJ whole genome shotgun (WGS) entry which is preliminary data.</text>
</comment>
<comment type="cofactor">
    <cofactor evidence="1 19">
        <name>Mg(2+)</name>
        <dbReference type="ChEBI" id="CHEBI:18420"/>
    </cofactor>
</comment>
<feature type="transmembrane region" description="Helical" evidence="19">
    <location>
        <begin position="181"/>
        <end position="205"/>
    </location>
</feature>
<dbReference type="NCBIfam" id="TIGR00317">
    <property type="entry name" value="cobS"/>
    <property type="match status" value="1"/>
</dbReference>
<evidence type="ECO:0000256" key="16">
    <source>
        <dbReference type="ARBA" id="ARBA00032853"/>
    </source>
</evidence>
<gene>
    <name evidence="19 20" type="primary">cobS</name>
    <name evidence="20" type="ORF">G4223_18100</name>
</gene>
<dbReference type="GO" id="GO:0051073">
    <property type="term" value="F:adenosylcobinamide-GDP ribazoletransferase activity"/>
    <property type="evidence" value="ECO:0007669"/>
    <property type="project" value="UniProtKB-UniRule"/>
</dbReference>
<evidence type="ECO:0000256" key="15">
    <source>
        <dbReference type="ARBA" id="ARBA00032605"/>
    </source>
</evidence>
<comment type="function">
    <text evidence="14 19">Joins adenosylcobinamide-GDP and alpha-ribazole to generate adenosylcobalamin (Ado-cobalamin). Also synthesizes adenosylcobalamin 5'-phosphate from adenosylcobinamide-GDP and alpha-ribazole 5'-phosphate.</text>
</comment>
<evidence type="ECO:0000256" key="9">
    <source>
        <dbReference type="ARBA" id="ARBA00022679"/>
    </source>
</evidence>
<comment type="pathway">
    <text evidence="3 19">Cofactor biosynthesis; adenosylcobalamin biosynthesis; adenosylcobalamin from cob(II)yrinate a,c-diamide: step 7/7.</text>
</comment>
<dbReference type="InterPro" id="IPR003805">
    <property type="entry name" value="CobS"/>
</dbReference>
<evidence type="ECO:0000256" key="19">
    <source>
        <dbReference type="HAMAP-Rule" id="MF_00719"/>
    </source>
</evidence>
<evidence type="ECO:0000313" key="21">
    <source>
        <dbReference type="Proteomes" id="UP000480684"/>
    </source>
</evidence>
<evidence type="ECO:0000256" key="14">
    <source>
        <dbReference type="ARBA" id="ARBA00025228"/>
    </source>
</evidence>
<dbReference type="HAMAP" id="MF_00719">
    <property type="entry name" value="CobS"/>
    <property type="match status" value="1"/>
</dbReference>
<keyword evidence="9 19" id="KW-0808">Transferase</keyword>
<dbReference type="AlphaFoldDB" id="A0A7C9UW29"/>
<evidence type="ECO:0000256" key="2">
    <source>
        <dbReference type="ARBA" id="ARBA00004651"/>
    </source>
</evidence>
<accession>A0A7C9UW29</accession>
<evidence type="ECO:0000313" key="20">
    <source>
        <dbReference type="EMBL" id="NFV82027.1"/>
    </source>
</evidence>
<protein>
    <recommendedName>
        <fullName evidence="6 19">Adenosylcobinamide-GDP ribazoletransferase</fullName>
        <ecNumber evidence="5 19">2.7.8.26</ecNumber>
    </recommendedName>
    <alternativeName>
        <fullName evidence="16 19">Cobalamin synthase</fullName>
    </alternativeName>
    <alternativeName>
        <fullName evidence="15 19">Cobalamin-5'-phosphate synthase</fullName>
    </alternativeName>
</protein>
<comment type="catalytic activity">
    <reaction evidence="17 19">
        <text>alpha-ribazole + adenosylcob(III)inamide-GDP = adenosylcob(III)alamin + GMP + H(+)</text>
        <dbReference type="Rhea" id="RHEA:16049"/>
        <dbReference type="ChEBI" id="CHEBI:10329"/>
        <dbReference type="ChEBI" id="CHEBI:15378"/>
        <dbReference type="ChEBI" id="CHEBI:18408"/>
        <dbReference type="ChEBI" id="CHEBI:58115"/>
        <dbReference type="ChEBI" id="CHEBI:60487"/>
        <dbReference type="EC" id="2.7.8.26"/>
    </reaction>
</comment>
<evidence type="ECO:0000256" key="13">
    <source>
        <dbReference type="ARBA" id="ARBA00023136"/>
    </source>
</evidence>
<evidence type="ECO:0000256" key="18">
    <source>
        <dbReference type="ARBA" id="ARBA00049504"/>
    </source>
</evidence>
<evidence type="ECO:0000256" key="7">
    <source>
        <dbReference type="ARBA" id="ARBA00022475"/>
    </source>
</evidence>
<reference evidence="20 21" key="1">
    <citation type="submission" date="2020-02" db="EMBL/GenBank/DDBJ databases">
        <authorList>
            <person name="Dziuba M."/>
            <person name="Kuznetsov B."/>
            <person name="Mardanov A."/>
            <person name="Ravin N."/>
            <person name="Grouzdev D."/>
        </authorList>
    </citation>
    <scope>NUCLEOTIDE SEQUENCE [LARGE SCALE GENOMIC DNA]</scope>
    <source>
        <strain evidence="20 21">SpK</strain>
    </source>
</reference>
<evidence type="ECO:0000256" key="11">
    <source>
        <dbReference type="ARBA" id="ARBA00022842"/>
    </source>
</evidence>
<comment type="catalytic activity">
    <reaction evidence="18 19">
        <text>alpha-ribazole 5'-phosphate + adenosylcob(III)inamide-GDP = adenosylcob(III)alamin 5'-phosphate + GMP + H(+)</text>
        <dbReference type="Rhea" id="RHEA:23560"/>
        <dbReference type="ChEBI" id="CHEBI:15378"/>
        <dbReference type="ChEBI" id="CHEBI:57918"/>
        <dbReference type="ChEBI" id="CHEBI:58115"/>
        <dbReference type="ChEBI" id="CHEBI:60487"/>
        <dbReference type="ChEBI" id="CHEBI:60493"/>
        <dbReference type="EC" id="2.7.8.26"/>
    </reaction>
</comment>
<comment type="subcellular location">
    <subcellularLocation>
        <location evidence="2 19">Cell membrane</location>
        <topology evidence="2 19">Multi-pass membrane protein</topology>
    </subcellularLocation>
</comment>
<evidence type="ECO:0000256" key="10">
    <source>
        <dbReference type="ARBA" id="ARBA00022692"/>
    </source>
</evidence>
<evidence type="ECO:0000256" key="1">
    <source>
        <dbReference type="ARBA" id="ARBA00001946"/>
    </source>
</evidence>
<dbReference type="Pfam" id="PF02654">
    <property type="entry name" value="CobS"/>
    <property type="match status" value="1"/>
</dbReference>
<dbReference type="PANTHER" id="PTHR34148">
    <property type="entry name" value="ADENOSYLCOBINAMIDE-GDP RIBAZOLETRANSFERASE"/>
    <property type="match status" value="1"/>
</dbReference>
<evidence type="ECO:0000256" key="6">
    <source>
        <dbReference type="ARBA" id="ARBA00015850"/>
    </source>
</evidence>
<evidence type="ECO:0000256" key="17">
    <source>
        <dbReference type="ARBA" id="ARBA00048623"/>
    </source>
</evidence>
<feature type="transmembrane region" description="Helical" evidence="19">
    <location>
        <begin position="50"/>
        <end position="69"/>
    </location>
</feature>
<feature type="transmembrane region" description="Helical" evidence="19">
    <location>
        <begin position="211"/>
        <end position="229"/>
    </location>
</feature>
<comment type="similarity">
    <text evidence="4 19">Belongs to the CobS family.</text>
</comment>
<evidence type="ECO:0000256" key="4">
    <source>
        <dbReference type="ARBA" id="ARBA00010561"/>
    </source>
</evidence>
<keyword evidence="10 19" id="KW-0812">Transmembrane</keyword>
<feature type="transmembrane region" description="Helical" evidence="19">
    <location>
        <begin position="75"/>
        <end position="93"/>
    </location>
</feature>
<evidence type="ECO:0000256" key="3">
    <source>
        <dbReference type="ARBA" id="ARBA00004663"/>
    </source>
</evidence>
<sequence length="262" mass="25686">MTEQPSPPPEILPPPGLLAQAHLAFVFLTRLPLPDCGMLPPGTLARAMRFFPLVGGAVGALSGLVFLAAQAVLPALPAAMLAVLAGVLLTGALHEDGLADTADGLGARGGREKRLEVMRDSRSGAYGVLALVFSVGLRCAALAAAPSGLAGLGALVAAAAWSRALIPAAMQVMPSARAEGLGAGAGVPDATVAATAAVLGLVLALGGLGTGAPVAVLSALAAAWGMVVLARRNFGGFTGDVLGAVQQVAEMAVLVAAAGAWA</sequence>
<dbReference type="Proteomes" id="UP000480684">
    <property type="component" value="Unassembled WGS sequence"/>
</dbReference>
<dbReference type="UniPathway" id="UPA00148">
    <property type="reaction ID" value="UER00238"/>
</dbReference>